<gene>
    <name evidence="2" type="ORF">BamMEX5DRAFT_6715</name>
</gene>
<comment type="caution">
    <text evidence="2">The sequence shown here is derived from an EMBL/GenBank/DDBJ whole genome shotgun (WGS) entry which is preliminary data.</text>
</comment>
<dbReference type="AlphaFoldDB" id="B1TFZ9"/>
<accession>B1TFZ9</accession>
<organism evidence="2 3">
    <name type="scientific">Burkholderia ambifaria MEX-5</name>
    <dbReference type="NCBI Taxonomy" id="396597"/>
    <lineage>
        <taxon>Bacteria</taxon>
        <taxon>Pseudomonadati</taxon>
        <taxon>Pseudomonadota</taxon>
        <taxon>Betaproteobacteria</taxon>
        <taxon>Burkholderiales</taxon>
        <taxon>Burkholderiaceae</taxon>
        <taxon>Burkholderia</taxon>
        <taxon>Burkholderia cepacia complex</taxon>
    </lineage>
</organism>
<evidence type="ECO:0000313" key="3">
    <source>
        <dbReference type="Proteomes" id="UP000004814"/>
    </source>
</evidence>
<proteinExistence type="predicted"/>
<protein>
    <submittedName>
        <fullName evidence="2">Uncharacterized protein</fullName>
    </submittedName>
</protein>
<feature type="signal peptide" evidence="1">
    <location>
        <begin position="1"/>
        <end position="20"/>
    </location>
</feature>
<sequence length="96" mass="10083">MKRQPIVVSNMAAWRANALAALPITNGARVMLSTPPAIIKRASPALIARAAVPTASMPEPHNRFSVVPGTAVGRPASSADMRATLRLSSPAWFAQP</sequence>
<dbReference type="Proteomes" id="UP000004814">
    <property type="component" value="Unassembled WGS sequence"/>
</dbReference>
<feature type="chain" id="PRO_5002769546" evidence="1">
    <location>
        <begin position="21"/>
        <end position="96"/>
    </location>
</feature>
<name>B1TFZ9_9BURK</name>
<reference evidence="2 3" key="1">
    <citation type="submission" date="2008-03" db="EMBL/GenBank/DDBJ databases">
        <title>Sequencing of the draft genome and assembly of Burkholderia ambifaria MEX-5.</title>
        <authorList>
            <consortium name="US DOE Joint Genome Institute (JGI-PGF)"/>
            <person name="Copeland A."/>
            <person name="Lucas S."/>
            <person name="Lapidus A."/>
            <person name="Glavina del Rio T."/>
            <person name="Dalin E."/>
            <person name="Tice H."/>
            <person name="Bruce D."/>
            <person name="Goodwin L."/>
            <person name="Pitluck S."/>
            <person name="Larimer F."/>
            <person name="Land M.L."/>
            <person name="Hauser L."/>
            <person name="Tiedje J."/>
            <person name="Richardson P."/>
        </authorList>
    </citation>
    <scope>NUCLEOTIDE SEQUENCE [LARGE SCALE GENOMIC DNA]</scope>
    <source>
        <strain evidence="2 3">MEX-5</strain>
    </source>
</reference>
<evidence type="ECO:0000313" key="2">
    <source>
        <dbReference type="EMBL" id="EDT37509.1"/>
    </source>
</evidence>
<keyword evidence="1" id="KW-0732">Signal</keyword>
<evidence type="ECO:0000256" key="1">
    <source>
        <dbReference type="SAM" id="SignalP"/>
    </source>
</evidence>
<dbReference type="EMBL" id="ABLK01000447">
    <property type="protein sequence ID" value="EDT37509.1"/>
    <property type="molecule type" value="Genomic_DNA"/>
</dbReference>